<comment type="cofactor">
    <cofactor evidence="1">
        <name>Zn(2+)</name>
        <dbReference type="ChEBI" id="CHEBI:29105"/>
    </cofactor>
</comment>
<dbReference type="InterPro" id="IPR037138">
    <property type="entry name" value="His_deacetylse_dom_sf"/>
</dbReference>
<keyword evidence="8" id="KW-1185">Reference proteome</keyword>
<dbReference type="Proteomes" id="UP000831607">
    <property type="component" value="Chromosome"/>
</dbReference>
<feature type="domain" description="Histone deacetylase" evidence="6">
    <location>
        <begin position="28"/>
        <end position="333"/>
    </location>
</feature>
<keyword evidence="4" id="KW-0378">Hydrolase</keyword>
<dbReference type="PANTHER" id="PTHR10625:SF17">
    <property type="entry name" value="HISTONE DEACETYLASE 8"/>
    <property type="match status" value="1"/>
</dbReference>
<sequence length="340" mass="37925">MKTFYHPDQKLHHPQTYFSRGQMRAPQEVPTRVDGILQGLKNLGLTVHTPSDHGMSPITAVHDANYIEFLRSAHQQWKEIPEDWGDEVMSNIFVRHPNPLRGILGQAARYLADGSCPIGEHTWQSSYWAAQSAIAAASDILSGESKAYALCRPPGHHARYDAAGGFCYINHAAVAAELLKTKFKKIAILDTDMHHGQGIQEIFYQRDDVMYVSVHGDPTNFYPVVTGFEDEIGQGPGRGFNVNLPMPHGSDESFFFQQVAKAIQAIKRFHPDALVFSHGFDIYENDPQSKVKVTTDGFQRLGKLVHELNLPTVIIQEGGYDLASMTVNTERFFSGFLGQA</sequence>
<evidence type="ECO:0000259" key="6">
    <source>
        <dbReference type="Pfam" id="PF00850"/>
    </source>
</evidence>
<evidence type="ECO:0000256" key="3">
    <source>
        <dbReference type="ARBA" id="ARBA00022723"/>
    </source>
</evidence>
<dbReference type="SUPFAM" id="SSF52768">
    <property type="entry name" value="Arginase/deacetylase"/>
    <property type="match status" value="1"/>
</dbReference>
<dbReference type="InterPro" id="IPR023801">
    <property type="entry name" value="His_deacetylse_dom"/>
</dbReference>
<dbReference type="RefSeq" id="WP_243478385.1">
    <property type="nucleotide sequence ID" value="NZ_CP063982.1"/>
</dbReference>
<dbReference type="InterPro" id="IPR023696">
    <property type="entry name" value="Ureohydrolase_dom_sf"/>
</dbReference>
<evidence type="ECO:0000256" key="2">
    <source>
        <dbReference type="ARBA" id="ARBA00005947"/>
    </source>
</evidence>
<evidence type="ECO:0000256" key="1">
    <source>
        <dbReference type="ARBA" id="ARBA00001947"/>
    </source>
</evidence>
<dbReference type="Gene3D" id="3.40.800.20">
    <property type="entry name" value="Histone deacetylase domain"/>
    <property type="match status" value="1"/>
</dbReference>
<evidence type="ECO:0000256" key="5">
    <source>
        <dbReference type="ARBA" id="ARBA00022833"/>
    </source>
</evidence>
<dbReference type="EMBL" id="CP063982">
    <property type="protein sequence ID" value="UOD49991.1"/>
    <property type="molecule type" value="Genomic_DNA"/>
</dbReference>
<dbReference type="InterPro" id="IPR000286">
    <property type="entry name" value="HDACs"/>
</dbReference>
<keyword evidence="5" id="KW-0862">Zinc</keyword>
<name>A0ABY4AK10_9BURK</name>
<accession>A0ABY4AK10</accession>
<evidence type="ECO:0000313" key="8">
    <source>
        <dbReference type="Proteomes" id="UP000831607"/>
    </source>
</evidence>
<dbReference type="Pfam" id="PF00850">
    <property type="entry name" value="Hist_deacetyl"/>
    <property type="match status" value="1"/>
</dbReference>
<reference evidence="7 8" key="1">
    <citation type="submission" date="2020-11" db="EMBL/GenBank/DDBJ databases">
        <title>Algicoccus daihaiensis sp.nov., isolated from Daihai Lake in Inner Mongolia.</title>
        <authorList>
            <person name="Kai J."/>
        </authorList>
    </citation>
    <scope>NUCLEOTIDE SEQUENCE [LARGE SCALE GENOMIC DNA]</scope>
    <source>
        <strain evidence="8">f23</strain>
    </source>
</reference>
<organism evidence="7 8">
    <name type="scientific">Orrella daihaiensis</name>
    <dbReference type="NCBI Taxonomy" id="2782176"/>
    <lineage>
        <taxon>Bacteria</taxon>
        <taxon>Pseudomonadati</taxon>
        <taxon>Pseudomonadota</taxon>
        <taxon>Betaproteobacteria</taxon>
        <taxon>Burkholderiales</taxon>
        <taxon>Alcaligenaceae</taxon>
        <taxon>Orrella</taxon>
    </lineage>
</organism>
<dbReference type="CDD" id="cd10001">
    <property type="entry name" value="HDAC_classII_APAH"/>
    <property type="match status" value="1"/>
</dbReference>
<dbReference type="PANTHER" id="PTHR10625">
    <property type="entry name" value="HISTONE DEACETYLASE HDAC1-RELATED"/>
    <property type="match status" value="1"/>
</dbReference>
<evidence type="ECO:0000256" key="4">
    <source>
        <dbReference type="ARBA" id="ARBA00022801"/>
    </source>
</evidence>
<gene>
    <name evidence="7" type="ORF">DHf2319_11200</name>
</gene>
<protein>
    <submittedName>
        <fullName evidence="7">Histone deacetylase family protein</fullName>
    </submittedName>
</protein>
<proteinExistence type="inferred from homology"/>
<keyword evidence="3" id="KW-0479">Metal-binding</keyword>
<evidence type="ECO:0000313" key="7">
    <source>
        <dbReference type="EMBL" id="UOD49991.1"/>
    </source>
</evidence>
<comment type="similarity">
    <text evidence="2">Belongs to the histone deacetylase family.</text>
</comment>
<dbReference type="PRINTS" id="PR01270">
    <property type="entry name" value="HDASUPER"/>
</dbReference>